<keyword evidence="2 3" id="KW-0238">DNA-binding</keyword>
<dbReference type="AlphaFoldDB" id="A0AA88YCJ7"/>
<evidence type="ECO:0000313" key="7">
    <source>
        <dbReference type="EMBL" id="KAK3102544.1"/>
    </source>
</evidence>
<dbReference type="PANTHER" id="PTHR11849:SF201">
    <property type="entry name" value="ETS DNA-BINDING PROTEIN POKKURI"/>
    <property type="match status" value="1"/>
</dbReference>
<sequence>MNGKALCLLRRSDFMERAPKNGDILYNALQKLAQKTTGGLLCSPLPSFPSTLIPPVSVTCGYPQQPQLTQGESPSQNGLLLLAPSSSALTTPICSTKPRPFVPILPQPVGLGPKTEGCVSSIPGVLSPAPSASDPESLSDNEENSSQTDQNHGSDMRLSYMGNVNGSDSMSYPRIKQDSDCRLLWEFIHQLLQNPCYKDYVCWEKQDEYVFRINNPMGLAQLWGHQKNRSNMTYEKLSRALRYYYRMNIIKKVSGKRLTYKFMQPPSNIQKGQRGAKPHSKSCLSTSISNLKQEVTESSVASNGDRPVERAISYPINTPSIHRPLPLLPTLDRSPIKSEVPNFCDFSSPNNEVFRLSPSMSKEFPKSPAEELVTSPFPPNLINAHTNALSVKREPGMDEAHDFTMTTLKRKERLSQESDQGHSTSSSPVQNNESRLPLLLNFIQDRSPSS</sequence>
<dbReference type="PROSITE" id="PS51433">
    <property type="entry name" value="PNT"/>
    <property type="match status" value="1"/>
</dbReference>
<dbReference type="PRINTS" id="PR00454">
    <property type="entry name" value="ETSDOMAIN"/>
</dbReference>
<dbReference type="GO" id="GO:0030154">
    <property type="term" value="P:cell differentiation"/>
    <property type="evidence" value="ECO:0007669"/>
    <property type="project" value="TreeGrafter"/>
</dbReference>
<feature type="compositionally biased region" description="Polar residues" evidence="4">
    <location>
        <begin position="421"/>
        <end position="434"/>
    </location>
</feature>
<gene>
    <name evidence="7" type="ORF">FSP39_012079</name>
</gene>
<protein>
    <recommendedName>
        <fullName evidence="9">ETS domain-containing protein</fullName>
    </recommendedName>
</protein>
<keyword evidence="3" id="KW-0539">Nucleus</keyword>
<organism evidence="7 8">
    <name type="scientific">Pinctada imbricata</name>
    <name type="common">Atlantic pearl-oyster</name>
    <name type="synonym">Pinctada martensii</name>
    <dbReference type="NCBI Taxonomy" id="66713"/>
    <lineage>
        <taxon>Eukaryota</taxon>
        <taxon>Metazoa</taxon>
        <taxon>Spiralia</taxon>
        <taxon>Lophotrochozoa</taxon>
        <taxon>Mollusca</taxon>
        <taxon>Bivalvia</taxon>
        <taxon>Autobranchia</taxon>
        <taxon>Pteriomorphia</taxon>
        <taxon>Pterioida</taxon>
        <taxon>Pterioidea</taxon>
        <taxon>Pteriidae</taxon>
        <taxon>Pinctada</taxon>
    </lineage>
</organism>
<dbReference type="Proteomes" id="UP001186944">
    <property type="component" value="Unassembled WGS sequence"/>
</dbReference>
<dbReference type="PANTHER" id="PTHR11849">
    <property type="entry name" value="ETS"/>
    <property type="match status" value="1"/>
</dbReference>
<dbReference type="EMBL" id="VSWD01000005">
    <property type="protein sequence ID" value="KAK3102544.1"/>
    <property type="molecule type" value="Genomic_DNA"/>
</dbReference>
<proteinExistence type="inferred from homology"/>
<dbReference type="PROSITE" id="PS50061">
    <property type="entry name" value="ETS_DOMAIN_3"/>
    <property type="match status" value="1"/>
</dbReference>
<dbReference type="GO" id="GO:0005634">
    <property type="term" value="C:nucleus"/>
    <property type="evidence" value="ECO:0007669"/>
    <property type="project" value="UniProtKB-SubCell"/>
</dbReference>
<comment type="similarity">
    <text evidence="1 3">Belongs to the ETS family.</text>
</comment>
<feature type="domain" description="ETS" evidence="5">
    <location>
        <begin position="182"/>
        <end position="263"/>
    </location>
</feature>
<dbReference type="PROSITE" id="PS00346">
    <property type="entry name" value="ETS_DOMAIN_2"/>
    <property type="match status" value="1"/>
</dbReference>
<evidence type="ECO:0000259" key="5">
    <source>
        <dbReference type="PROSITE" id="PS50061"/>
    </source>
</evidence>
<feature type="domain" description="PNT" evidence="6">
    <location>
        <begin position="1"/>
        <end position="36"/>
    </location>
</feature>
<evidence type="ECO:0000259" key="6">
    <source>
        <dbReference type="PROSITE" id="PS51433"/>
    </source>
</evidence>
<evidence type="ECO:0000256" key="1">
    <source>
        <dbReference type="ARBA" id="ARBA00005562"/>
    </source>
</evidence>
<evidence type="ECO:0000313" key="8">
    <source>
        <dbReference type="Proteomes" id="UP001186944"/>
    </source>
</evidence>
<evidence type="ECO:0008006" key="9">
    <source>
        <dbReference type="Google" id="ProtNLM"/>
    </source>
</evidence>
<name>A0AA88YCJ7_PINIB</name>
<comment type="subcellular location">
    <subcellularLocation>
        <location evidence="3">Nucleus</location>
    </subcellularLocation>
</comment>
<evidence type="ECO:0000256" key="2">
    <source>
        <dbReference type="ARBA" id="ARBA00023125"/>
    </source>
</evidence>
<accession>A0AA88YCJ7</accession>
<evidence type="ECO:0000256" key="3">
    <source>
        <dbReference type="RuleBase" id="RU004019"/>
    </source>
</evidence>
<dbReference type="InterPro" id="IPR013761">
    <property type="entry name" value="SAM/pointed_sf"/>
</dbReference>
<dbReference type="Pfam" id="PF00178">
    <property type="entry name" value="Ets"/>
    <property type="match status" value="1"/>
</dbReference>
<dbReference type="SUPFAM" id="SSF46785">
    <property type="entry name" value="Winged helix' DNA-binding domain"/>
    <property type="match status" value="1"/>
</dbReference>
<dbReference type="InterPro" id="IPR003118">
    <property type="entry name" value="Pointed_dom"/>
</dbReference>
<evidence type="ECO:0000256" key="4">
    <source>
        <dbReference type="SAM" id="MobiDB-lite"/>
    </source>
</evidence>
<dbReference type="Gene3D" id="1.10.10.10">
    <property type="entry name" value="Winged helix-like DNA-binding domain superfamily/Winged helix DNA-binding domain"/>
    <property type="match status" value="1"/>
</dbReference>
<comment type="caution">
    <text evidence="7">The sequence shown here is derived from an EMBL/GenBank/DDBJ whole genome shotgun (WGS) entry which is preliminary data.</text>
</comment>
<dbReference type="GO" id="GO:0000981">
    <property type="term" value="F:DNA-binding transcription factor activity, RNA polymerase II-specific"/>
    <property type="evidence" value="ECO:0007669"/>
    <property type="project" value="TreeGrafter"/>
</dbReference>
<dbReference type="InterPro" id="IPR036390">
    <property type="entry name" value="WH_DNA-bd_sf"/>
</dbReference>
<dbReference type="InterPro" id="IPR036388">
    <property type="entry name" value="WH-like_DNA-bd_sf"/>
</dbReference>
<feature type="region of interest" description="Disordered" evidence="4">
    <location>
        <begin position="122"/>
        <end position="158"/>
    </location>
</feature>
<dbReference type="InterPro" id="IPR000418">
    <property type="entry name" value="Ets_dom"/>
</dbReference>
<dbReference type="Pfam" id="PF02198">
    <property type="entry name" value="SAM_PNT"/>
    <property type="match status" value="1"/>
</dbReference>
<dbReference type="SMART" id="SM00413">
    <property type="entry name" value="ETS"/>
    <property type="match status" value="1"/>
</dbReference>
<dbReference type="Gene3D" id="1.10.150.50">
    <property type="entry name" value="Transcription Factor, Ets-1"/>
    <property type="match status" value="1"/>
</dbReference>
<dbReference type="InterPro" id="IPR046328">
    <property type="entry name" value="ETS_fam"/>
</dbReference>
<feature type="compositionally biased region" description="Polar residues" evidence="4">
    <location>
        <begin position="144"/>
        <end position="153"/>
    </location>
</feature>
<dbReference type="SUPFAM" id="SSF47769">
    <property type="entry name" value="SAM/Pointed domain"/>
    <property type="match status" value="1"/>
</dbReference>
<keyword evidence="8" id="KW-1185">Reference proteome</keyword>
<reference evidence="7" key="1">
    <citation type="submission" date="2019-08" db="EMBL/GenBank/DDBJ databases">
        <title>The improved chromosome-level genome for the pearl oyster Pinctada fucata martensii using PacBio sequencing and Hi-C.</title>
        <authorList>
            <person name="Zheng Z."/>
        </authorList>
    </citation>
    <scope>NUCLEOTIDE SEQUENCE</scope>
    <source>
        <strain evidence="7">ZZ-2019</strain>
        <tissue evidence="7">Adductor muscle</tissue>
    </source>
</reference>
<dbReference type="GO" id="GO:0043565">
    <property type="term" value="F:sequence-specific DNA binding"/>
    <property type="evidence" value="ECO:0007669"/>
    <property type="project" value="InterPro"/>
</dbReference>
<feature type="region of interest" description="Disordered" evidence="4">
    <location>
        <begin position="408"/>
        <end position="450"/>
    </location>
</feature>